<comment type="caution">
    <text evidence="2">The sequence shown here is derived from an EMBL/GenBank/DDBJ whole genome shotgun (WGS) entry which is preliminary data.</text>
</comment>
<evidence type="ECO:0000313" key="3">
    <source>
        <dbReference type="Proteomes" id="UP000886998"/>
    </source>
</evidence>
<reference evidence="2" key="1">
    <citation type="submission" date="2020-08" db="EMBL/GenBank/DDBJ databases">
        <title>Multicomponent nature underlies the extraordinary mechanical properties of spider dragline silk.</title>
        <authorList>
            <person name="Kono N."/>
            <person name="Nakamura H."/>
            <person name="Mori M."/>
            <person name="Yoshida Y."/>
            <person name="Ohtoshi R."/>
            <person name="Malay A.D."/>
            <person name="Moran D.A.P."/>
            <person name="Tomita M."/>
            <person name="Numata K."/>
            <person name="Arakawa K."/>
        </authorList>
    </citation>
    <scope>NUCLEOTIDE SEQUENCE</scope>
</reference>
<proteinExistence type="predicted"/>
<gene>
    <name evidence="2" type="primary">AVEN_154026_1</name>
    <name evidence="2" type="ORF">TNIN_203041</name>
    <name evidence="1" type="ORF">TNIN_204421</name>
</gene>
<dbReference type="EMBL" id="BMAV01008335">
    <property type="protein sequence ID" value="GFY51827.1"/>
    <property type="molecule type" value="Genomic_DNA"/>
</dbReference>
<evidence type="ECO:0000313" key="2">
    <source>
        <dbReference type="EMBL" id="GFY51827.1"/>
    </source>
</evidence>
<accession>A0A8X7C2X7</accession>
<evidence type="ECO:0000313" key="1">
    <source>
        <dbReference type="EMBL" id="GFY45650.1"/>
    </source>
</evidence>
<dbReference type="AlphaFoldDB" id="A0A8X7C2X7"/>
<organism evidence="2 3">
    <name type="scientific">Trichonephila inaurata madagascariensis</name>
    <dbReference type="NCBI Taxonomy" id="2747483"/>
    <lineage>
        <taxon>Eukaryota</taxon>
        <taxon>Metazoa</taxon>
        <taxon>Ecdysozoa</taxon>
        <taxon>Arthropoda</taxon>
        <taxon>Chelicerata</taxon>
        <taxon>Arachnida</taxon>
        <taxon>Araneae</taxon>
        <taxon>Araneomorphae</taxon>
        <taxon>Entelegynae</taxon>
        <taxon>Araneoidea</taxon>
        <taxon>Nephilidae</taxon>
        <taxon>Trichonephila</taxon>
        <taxon>Trichonephila inaurata</taxon>
    </lineage>
</organism>
<dbReference type="Proteomes" id="UP000886998">
    <property type="component" value="Unassembled WGS sequence"/>
</dbReference>
<sequence length="109" mass="12122">MNYGFKSDASCTLGNMSITCQFCSAMKFKSDTPRLCCSGGKVHLPVLRDPPEPLHTLLSSNSVCSKVFQKNIRRYNSCFQKTSFGSSKQVIETGFMPTFKISRPSLPQN</sequence>
<name>A0A8X7C2X7_9ARAC</name>
<dbReference type="EMBL" id="BMAV01004949">
    <property type="protein sequence ID" value="GFY45650.1"/>
    <property type="molecule type" value="Genomic_DNA"/>
</dbReference>
<protein>
    <submittedName>
        <fullName evidence="2">Helitron_like_N domain-containing protein</fullName>
    </submittedName>
</protein>
<keyword evidence="3" id="KW-1185">Reference proteome</keyword>
<dbReference type="OrthoDB" id="8040188at2759"/>